<reference evidence="1" key="2">
    <citation type="journal article" date="2015" name="Fish Shellfish Immunol.">
        <title>Early steps in the European eel (Anguilla anguilla)-Vibrio vulnificus interaction in the gills: Role of the RtxA13 toxin.</title>
        <authorList>
            <person name="Callol A."/>
            <person name="Pajuelo D."/>
            <person name="Ebbesson L."/>
            <person name="Teles M."/>
            <person name="MacKenzie S."/>
            <person name="Amaro C."/>
        </authorList>
    </citation>
    <scope>NUCLEOTIDE SEQUENCE</scope>
</reference>
<evidence type="ECO:0000313" key="1">
    <source>
        <dbReference type="EMBL" id="JAH39972.1"/>
    </source>
</evidence>
<proteinExistence type="predicted"/>
<organism evidence="1">
    <name type="scientific">Anguilla anguilla</name>
    <name type="common">European freshwater eel</name>
    <name type="synonym">Muraena anguilla</name>
    <dbReference type="NCBI Taxonomy" id="7936"/>
    <lineage>
        <taxon>Eukaryota</taxon>
        <taxon>Metazoa</taxon>
        <taxon>Chordata</taxon>
        <taxon>Craniata</taxon>
        <taxon>Vertebrata</taxon>
        <taxon>Euteleostomi</taxon>
        <taxon>Actinopterygii</taxon>
        <taxon>Neopterygii</taxon>
        <taxon>Teleostei</taxon>
        <taxon>Anguilliformes</taxon>
        <taxon>Anguillidae</taxon>
        <taxon>Anguilla</taxon>
    </lineage>
</organism>
<accession>A0A0E9SFE7</accession>
<dbReference type="AlphaFoldDB" id="A0A0E9SFE7"/>
<protein>
    <submittedName>
        <fullName evidence="1">Uncharacterized protein</fullName>
    </submittedName>
</protein>
<sequence length="40" mass="4324">MCFCYLSCKLVLEPGNAPLLGYNVAKDILLTLIGLPLAQD</sequence>
<name>A0A0E9SFE7_ANGAN</name>
<reference evidence="1" key="1">
    <citation type="submission" date="2014-11" db="EMBL/GenBank/DDBJ databases">
        <authorList>
            <person name="Amaro Gonzalez C."/>
        </authorList>
    </citation>
    <scope>NUCLEOTIDE SEQUENCE</scope>
</reference>
<dbReference type="EMBL" id="GBXM01068605">
    <property type="protein sequence ID" value="JAH39972.1"/>
    <property type="molecule type" value="Transcribed_RNA"/>
</dbReference>